<proteinExistence type="predicted"/>
<accession>A0A3M9XJ03</accession>
<dbReference type="EMBL" id="QWDD01000003">
    <property type="protein sequence ID" value="RNJ48089.1"/>
    <property type="molecule type" value="Genomic_DNA"/>
</dbReference>
<dbReference type="AlphaFoldDB" id="A0A3M9XJ03"/>
<comment type="caution">
    <text evidence="1">The sequence shown here is derived from an EMBL/GenBank/DDBJ whole genome shotgun (WGS) entry which is preliminary data.</text>
</comment>
<name>A0A3M9XJ03_9HYPH</name>
<gene>
    <name evidence="1" type="ORF">D1O30_19850</name>
</gene>
<keyword evidence="2" id="KW-1185">Reference proteome</keyword>
<protein>
    <submittedName>
        <fullName evidence="1">Uncharacterized protein</fullName>
    </submittedName>
</protein>
<evidence type="ECO:0000313" key="2">
    <source>
        <dbReference type="Proteomes" id="UP000268623"/>
    </source>
</evidence>
<organism evidence="1 2">
    <name type="scientific">Methylocystis hirsuta</name>
    <dbReference type="NCBI Taxonomy" id="369798"/>
    <lineage>
        <taxon>Bacteria</taxon>
        <taxon>Pseudomonadati</taxon>
        <taxon>Pseudomonadota</taxon>
        <taxon>Alphaproteobacteria</taxon>
        <taxon>Hyphomicrobiales</taxon>
        <taxon>Methylocystaceae</taxon>
        <taxon>Methylocystis</taxon>
    </lineage>
</organism>
<evidence type="ECO:0000313" key="1">
    <source>
        <dbReference type="EMBL" id="RNJ48089.1"/>
    </source>
</evidence>
<sequence>MRLYFPRIFRISRKAVKRAREDNAPAPQRTTYTLDPSAMTAIRADVFDEIDHLDRNASHSLILRHHWSRSLASSYLEGVEDVMDACNSTELFEVDDSVFTLTERPTRANWPAPMIVYVAEIYDAQNAIGAEHFEVVVGPDGQPEPRELLG</sequence>
<reference evidence="1 2" key="1">
    <citation type="submission" date="2018-08" db="EMBL/GenBank/DDBJ databases">
        <title>Genome sequence of Methylocystis hirsuta CSC1, a methanotroph able to accumulate PHAs.</title>
        <authorList>
            <person name="Bordel S."/>
            <person name="Rodriguez E."/>
            <person name="Gancedo J."/>
            <person name="Munoz R."/>
        </authorList>
    </citation>
    <scope>NUCLEOTIDE SEQUENCE [LARGE SCALE GENOMIC DNA]</scope>
    <source>
        <strain evidence="1 2">CSC1</strain>
    </source>
</reference>
<dbReference type="Proteomes" id="UP000268623">
    <property type="component" value="Unassembled WGS sequence"/>
</dbReference>